<evidence type="ECO:0000313" key="3">
    <source>
        <dbReference type="EMBL" id="RCN44604.1"/>
    </source>
</evidence>
<keyword evidence="2" id="KW-1133">Transmembrane helix</keyword>
<feature type="compositionally biased region" description="Polar residues" evidence="1">
    <location>
        <begin position="1"/>
        <end position="10"/>
    </location>
</feature>
<protein>
    <submittedName>
        <fullName evidence="3">Uncharacterized protein</fullName>
    </submittedName>
</protein>
<keyword evidence="2" id="KW-0472">Membrane</keyword>
<accession>A0A368GJS2</accession>
<feature type="region of interest" description="Disordered" evidence="1">
    <location>
        <begin position="342"/>
        <end position="418"/>
    </location>
</feature>
<feature type="region of interest" description="Disordered" evidence="1">
    <location>
        <begin position="285"/>
        <end position="304"/>
    </location>
</feature>
<dbReference type="AlphaFoldDB" id="A0A368GJS2"/>
<feature type="region of interest" description="Disordered" evidence="1">
    <location>
        <begin position="1"/>
        <end position="24"/>
    </location>
</feature>
<name>A0A368GJS2_ANCCA</name>
<reference evidence="3 4" key="1">
    <citation type="submission" date="2014-10" db="EMBL/GenBank/DDBJ databases">
        <title>Draft genome of the hookworm Ancylostoma caninum.</title>
        <authorList>
            <person name="Mitreva M."/>
        </authorList>
    </citation>
    <scope>NUCLEOTIDE SEQUENCE [LARGE SCALE GENOMIC DNA]</scope>
    <source>
        <strain evidence="3 4">Baltimore</strain>
    </source>
</reference>
<dbReference type="EMBL" id="JOJR01000124">
    <property type="protein sequence ID" value="RCN44604.1"/>
    <property type="molecule type" value="Genomic_DNA"/>
</dbReference>
<feature type="compositionally biased region" description="Polar residues" evidence="1">
    <location>
        <begin position="349"/>
        <end position="359"/>
    </location>
</feature>
<evidence type="ECO:0000313" key="4">
    <source>
        <dbReference type="Proteomes" id="UP000252519"/>
    </source>
</evidence>
<dbReference type="OrthoDB" id="5895176at2759"/>
<keyword evidence="4" id="KW-1185">Reference proteome</keyword>
<feature type="transmembrane region" description="Helical" evidence="2">
    <location>
        <begin position="38"/>
        <end position="59"/>
    </location>
</feature>
<evidence type="ECO:0000256" key="1">
    <source>
        <dbReference type="SAM" id="MobiDB-lite"/>
    </source>
</evidence>
<feature type="region of interest" description="Disordered" evidence="1">
    <location>
        <begin position="72"/>
        <end position="112"/>
    </location>
</feature>
<proteinExistence type="predicted"/>
<feature type="compositionally biased region" description="Low complexity" evidence="1">
    <location>
        <begin position="390"/>
        <end position="403"/>
    </location>
</feature>
<organism evidence="3 4">
    <name type="scientific">Ancylostoma caninum</name>
    <name type="common">Dog hookworm</name>
    <dbReference type="NCBI Taxonomy" id="29170"/>
    <lineage>
        <taxon>Eukaryota</taxon>
        <taxon>Metazoa</taxon>
        <taxon>Ecdysozoa</taxon>
        <taxon>Nematoda</taxon>
        <taxon>Chromadorea</taxon>
        <taxon>Rhabditida</taxon>
        <taxon>Rhabditina</taxon>
        <taxon>Rhabditomorpha</taxon>
        <taxon>Strongyloidea</taxon>
        <taxon>Ancylostomatidae</taxon>
        <taxon>Ancylostomatinae</taxon>
        <taxon>Ancylostoma</taxon>
    </lineage>
</organism>
<keyword evidence="2" id="KW-0812">Transmembrane</keyword>
<comment type="caution">
    <text evidence="3">The sequence shown here is derived from an EMBL/GenBank/DDBJ whole genome shotgun (WGS) entry which is preliminary data.</text>
</comment>
<sequence>MDQELDQSATGGAPGPPQDTLNTALTGHHLDHAQEVRALAILAMVVFGFLALVAILYAIRWMCLLTNNKVHKDSSELAEPEESSVRLGGGPADDDRVMSHTDQVSDSESAKRCYPSHDKMLELHLPKKKRGLEKEEGVSVQTLKDLPDYSKVVLKHDQMYVGGLSKHPKEPPSYISTLETPGTRKIVWPTQAISGTSVLKTARPPSRKSSSIDVMKIGDAPILGAPKGTTISSGSSINTAKEPVLVAASGQAGEQIVGVQPQLIAPPSGPAPAQAPGLLQPIPASSAALATPGPQPKPFTSSNLMITGKSSVRTASRAENARAANAVKVTAAPVSITAMRRKPLPKAFTDQTKLPTGQPDTGIKTAKSPLADLPVSTPPRDARGGSPEGSKTVSMTSRSSKSSIDAAPGGTAAKESTK</sequence>
<dbReference type="Proteomes" id="UP000252519">
    <property type="component" value="Unassembled WGS sequence"/>
</dbReference>
<evidence type="ECO:0000256" key="2">
    <source>
        <dbReference type="SAM" id="Phobius"/>
    </source>
</evidence>
<gene>
    <name evidence="3" type="ORF">ANCCAN_09354</name>
</gene>